<comment type="caution">
    <text evidence="1">The sequence shown here is derived from an EMBL/GenBank/DDBJ whole genome shotgun (WGS) entry which is preliminary data.</text>
</comment>
<dbReference type="AlphaFoldDB" id="A0A8T0PGB6"/>
<keyword evidence="2" id="KW-1185">Reference proteome</keyword>
<proteinExistence type="predicted"/>
<evidence type="ECO:0000313" key="2">
    <source>
        <dbReference type="Proteomes" id="UP000823388"/>
    </source>
</evidence>
<reference evidence="1" key="1">
    <citation type="submission" date="2020-05" db="EMBL/GenBank/DDBJ databases">
        <title>WGS assembly of Panicum virgatum.</title>
        <authorList>
            <person name="Lovell J.T."/>
            <person name="Jenkins J."/>
            <person name="Shu S."/>
            <person name="Juenger T.E."/>
            <person name="Schmutz J."/>
        </authorList>
    </citation>
    <scope>NUCLEOTIDE SEQUENCE</scope>
    <source>
        <strain evidence="1">AP13</strain>
    </source>
</reference>
<name>A0A8T0PGB6_PANVG</name>
<gene>
    <name evidence="1" type="ORF">PVAP13_8KG111605</name>
</gene>
<sequence length="153" mass="16700">MDMLVAGAAQQLAGWLLLQPHGGQRRSSRSGGGGWQRRLLRRRRCAPAASEMEAAAAGAAKCRRVGQIEQPAADLFVRASECALSKSVVVSCNLFADACFGHISIVNSHKIIVFYHYFLSDSKLQNLDIVRHISTCVLLLSDSFCSFFFVVPS</sequence>
<protein>
    <submittedName>
        <fullName evidence="1">Uncharacterized protein</fullName>
    </submittedName>
</protein>
<organism evidence="1 2">
    <name type="scientific">Panicum virgatum</name>
    <name type="common">Blackwell switchgrass</name>
    <dbReference type="NCBI Taxonomy" id="38727"/>
    <lineage>
        <taxon>Eukaryota</taxon>
        <taxon>Viridiplantae</taxon>
        <taxon>Streptophyta</taxon>
        <taxon>Embryophyta</taxon>
        <taxon>Tracheophyta</taxon>
        <taxon>Spermatophyta</taxon>
        <taxon>Magnoliopsida</taxon>
        <taxon>Liliopsida</taxon>
        <taxon>Poales</taxon>
        <taxon>Poaceae</taxon>
        <taxon>PACMAD clade</taxon>
        <taxon>Panicoideae</taxon>
        <taxon>Panicodae</taxon>
        <taxon>Paniceae</taxon>
        <taxon>Panicinae</taxon>
        <taxon>Panicum</taxon>
        <taxon>Panicum sect. Hiantes</taxon>
    </lineage>
</organism>
<dbReference type="EMBL" id="CM029051">
    <property type="protein sequence ID" value="KAG2561151.1"/>
    <property type="molecule type" value="Genomic_DNA"/>
</dbReference>
<dbReference type="Proteomes" id="UP000823388">
    <property type="component" value="Chromosome 8K"/>
</dbReference>
<accession>A0A8T0PGB6</accession>
<evidence type="ECO:0000313" key="1">
    <source>
        <dbReference type="EMBL" id="KAG2561151.1"/>
    </source>
</evidence>